<dbReference type="GO" id="GO:0005524">
    <property type="term" value="F:ATP binding"/>
    <property type="evidence" value="ECO:0007669"/>
    <property type="project" value="UniProtKB-UniRule"/>
</dbReference>
<dbReference type="SUPFAM" id="SSF56112">
    <property type="entry name" value="Protein kinase-like (PK-like)"/>
    <property type="match status" value="1"/>
</dbReference>
<dbReference type="Proteomes" id="UP000012073">
    <property type="component" value="Unassembled WGS sequence"/>
</dbReference>
<feature type="binding site" evidence="9">
    <location>
        <position position="149"/>
    </location>
    <ligand>
        <name>ATP</name>
        <dbReference type="ChEBI" id="CHEBI:30616"/>
    </ligand>
</feature>
<dbReference type="InterPro" id="IPR017441">
    <property type="entry name" value="Protein_kinase_ATP_BS"/>
</dbReference>
<evidence type="ECO:0000313" key="11">
    <source>
        <dbReference type="EMBL" id="CDF34008.1"/>
    </source>
</evidence>
<name>R7Q8A0_CHOCR</name>
<dbReference type="PhylomeDB" id="R7Q8A0"/>
<keyword evidence="12" id="KW-1185">Reference proteome</keyword>
<keyword evidence="2 11" id="KW-0723">Serine/threonine-protein kinase</keyword>
<dbReference type="Pfam" id="PF00069">
    <property type="entry name" value="Pkinase"/>
    <property type="match status" value="1"/>
</dbReference>
<dbReference type="AlphaFoldDB" id="R7Q8A0"/>
<dbReference type="EC" id="2.7.11.1" evidence="1"/>
<evidence type="ECO:0000259" key="10">
    <source>
        <dbReference type="PROSITE" id="PS50011"/>
    </source>
</evidence>
<dbReference type="RefSeq" id="XP_005713827.1">
    <property type="nucleotide sequence ID" value="XM_005713770.1"/>
</dbReference>
<dbReference type="OrthoDB" id="68483at2759"/>
<comment type="catalytic activity">
    <reaction evidence="8">
        <text>L-seryl-[protein] + ATP = O-phospho-L-seryl-[protein] + ADP + H(+)</text>
        <dbReference type="Rhea" id="RHEA:17989"/>
        <dbReference type="Rhea" id="RHEA-COMP:9863"/>
        <dbReference type="Rhea" id="RHEA-COMP:11604"/>
        <dbReference type="ChEBI" id="CHEBI:15378"/>
        <dbReference type="ChEBI" id="CHEBI:29999"/>
        <dbReference type="ChEBI" id="CHEBI:30616"/>
        <dbReference type="ChEBI" id="CHEBI:83421"/>
        <dbReference type="ChEBI" id="CHEBI:456216"/>
        <dbReference type="EC" id="2.7.11.1"/>
    </reaction>
</comment>
<evidence type="ECO:0000313" key="12">
    <source>
        <dbReference type="Proteomes" id="UP000012073"/>
    </source>
</evidence>
<reference evidence="12" key="1">
    <citation type="journal article" date="2013" name="Proc. Natl. Acad. Sci. U.S.A.">
        <title>Genome structure and metabolic features in the red seaweed Chondrus crispus shed light on evolution of the Archaeplastida.</title>
        <authorList>
            <person name="Collen J."/>
            <person name="Porcel B."/>
            <person name="Carre W."/>
            <person name="Ball S.G."/>
            <person name="Chaparro C."/>
            <person name="Tonon T."/>
            <person name="Barbeyron T."/>
            <person name="Michel G."/>
            <person name="Noel B."/>
            <person name="Valentin K."/>
            <person name="Elias M."/>
            <person name="Artiguenave F."/>
            <person name="Arun A."/>
            <person name="Aury J.M."/>
            <person name="Barbosa-Neto J.F."/>
            <person name="Bothwell J.H."/>
            <person name="Bouget F.Y."/>
            <person name="Brillet L."/>
            <person name="Cabello-Hurtado F."/>
            <person name="Capella-Gutierrez S."/>
            <person name="Charrier B."/>
            <person name="Cladiere L."/>
            <person name="Cock J.M."/>
            <person name="Coelho S.M."/>
            <person name="Colleoni C."/>
            <person name="Czjzek M."/>
            <person name="Da Silva C."/>
            <person name="Delage L."/>
            <person name="Denoeud F."/>
            <person name="Deschamps P."/>
            <person name="Dittami S.M."/>
            <person name="Gabaldon T."/>
            <person name="Gachon C.M."/>
            <person name="Groisillier A."/>
            <person name="Herve C."/>
            <person name="Jabbari K."/>
            <person name="Katinka M."/>
            <person name="Kloareg B."/>
            <person name="Kowalczyk N."/>
            <person name="Labadie K."/>
            <person name="Leblanc C."/>
            <person name="Lopez P.J."/>
            <person name="McLachlan D.H."/>
            <person name="Meslet-Cladiere L."/>
            <person name="Moustafa A."/>
            <person name="Nehr Z."/>
            <person name="Nyvall Collen P."/>
            <person name="Panaud O."/>
            <person name="Partensky F."/>
            <person name="Poulain J."/>
            <person name="Rensing S.A."/>
            <person name="Rousvoal S."/>
            <person name="Samson G."/>
            <person name="Symeonidi A."/>
            <person name="Weissenbach J."/>
            <person name="Zambounis A."/>
            <person name="Wincker P."/>
            <person name="Boyen C."/>
        </authorList>
    </citation>
    <scope>NUCLEOTIDE SEQUENCE [LARGE SCALE GENOMIC DNA]</scope>
    <source>
        <strain evidence="12">cv. Stackhouse</strain>
    </source>
</reference>
<dbReference type="InterPro" id="IPR050236">
    <property type="entry name" value="Ser_Thr_kinase_AGC"/>
</dbReference>
<protein>
    <recommendedName>
        <fullName evidence="1">non-specific serine/threonine protein kinase</fullName>
        <ecNumber evidence="1">2.7.11.1</ecNumber>
    </recommendedName>
</protein>
<gene>
    <name evidence="11" type="ORF">CHC_T00009204001</name>
</gene>
<feature type="domain" description="Protein kinase" evidence="10">
    <location>
        <begin position="120"/>
        <end position="413"/>
    </location>
</feature>
<accession>R7Q8A0</accession>
<evidence type="ECO:0000256" key="8">
    <source>
        <dbReference type="ARBA" id="ARBA00048679"/>
    </source>
</evidence>
<evidence type="ECO:0000256" key="4">
    <source>
        <dbReference type="ARBA" id="ARBA00022741"/>
    </source>
</evidence>
<sequence>MPASTPHPSHPPTTSRALLPHLPPTLTVPVYVRHTPFPFPSHRRLLQLRANILLLLPDAHHTSPRDARILPLPTLPTAHGRRDLVLPGGLHLHFLSAPARDSFLAAIRDARHHVPHHRDYVPLRRLGSGASGSVYLVRAQRTGVHYALKAIPKPLMRSHIRIAHLIEERLALARAAHHRAACIIRLVDAFETQGHFCFVTQLAAFGDLRAILKQLPHSRLDEHLARRMFADILLALEECHRMAFLFRDMKLANLVLDASGHVRLADFGLAKRMRVELQPGYDQPQHHPEEDDDYMHDEEAFRLVGTASSFVGTRRYMSPEQVKTGMSSVVGYGAPADIWGLGVCLYVILTGQYPFGRAASTNGASELYFAIQYEEIKFPDYLSEDAVSLLKGMLHRDVRRRVDISGIKSHAWLQGVDWGVVKDEARRSVPQKGLLEHLEKNAVRPIIDEAWEHGSSDSSASSSASDPVEAEAKHITDVGDDCRLLGFGYCPQTKMAV</sequence>
<dbReference type="Gene3D" id="1.10.510.10">
    <property type="entry name" value="Transferase(Phosphotransferase) domain 1"/>
    <property type="match status" value="1"/>
</dbReference>
<keyword evidence="5 11" id="KW-0418">Kinase</keyword>
<proteinExistence type="predicted"/>
<evidence type="ECO:0000256" key="5">
    <source>
        <dbReference type="ARBA" id="ARBA00022777"/>
    </source>
</evidence>
<evidence type="ECO:0000256" key="1">
    <source>
        <dbReference type="ARBA" id="ARBA00012513"/>
    </source>
</evidence>
<keyword evidence="3" id="KW-0808">Transferase</keyword>
<dbReference type="KEGG" id="ccp:CHC_T00009204001"/>
<dbReference type="STRING" id="2769.R7Q8A0"/>
<dbReference type="SMART" id="SM00220">
    <property type="entry name" value="S_TKc"/>
    <property type="match status" value="1"/>
</dbReference>
<comment type="catalytic activity">
    <reaction evidence="7">
        <text>L-threonyl-[protein] + ATP = O-phospho-L-threonyl-[protein] + ADP + H(+)</text>
        <dbReference type="Rhea" id="RHEA:46608"/>
        <dbReference type="Rhea" id="RHEA-COMP:11060"/>
        <dbReference type="Rhea" id="RHEA-COMP:11605"/>
        <dbReference type="ChEBI" id="CHEBI:15378"/>
        <dbReference type="ChEBI" id="CHEBI:30013"/>
        <dbReference type="ChEBI" id="CHEBI:30616"/>
        <dbReference type="ChEBI" id="CHEBI:61977"/>
        <dbReference type="ChEBI" id="CHEBI:456216"/>
        <dbReference type="EC" id="2.7.11.1"/>
    </reaction>
</comment>
<dbReference type="InterPro" id="IPR011009">
    <property type="entry name" value="Kinase-like_dom_sf"/>
</dbReference>
<dbReference type="PROSITE" id="PS50011">
    <property type="entry name" value="PROTEIN_KINASE_DOM"/>
    <property type="match status" value="1"/>
</dbReference>
<dbReference type="EMBL" id="HG001666">
    <property type="protein sequence ID" value="CDF34008.1"/>
    <property type="molecule type" value="Genomic_DNA"/>
</dbReference>
<dbReference type="InterPro" id="IPR000719">
    <property type="entry name" value="Prot_kinase_dom"/>
</dbReference>
<evidence type="ECO:0000256" key="7">
    <source>
        <dbReference type="ARBA" id="ARBA00047899"/>
    </source>
</evidence>
<dbReference type="GeneID" id="17321543"/>
<keyword evidence="6 9" id="KW-0067">ATP-binding</keyword>
<evidence type="ECO:0000256" key="9">
    <source>
        <dbReference type="PROSITE-ProRule" id="PRU10141"/>
    </source>
</evidence>
<keyword evidence="4 9" id="KW-0547">Nucleotide-binding</keyword>
<dbReference type="Gramene" id="CDF34008">
    <property type="protein sequence ID" value="CDF34008"/>
    <property type="gene ID" value="CHC_T00009204001"/>
</dbReference>
<evidence type="ECO:0000256" key="6">
    <source>
        <dbReference type="ARBA" id="ARBA00022840"/>
    </source>
</evidence>
<dbReference type="PANTHER" id="PTHR24356">
    <property type="entry name" value="SERINE/THREONINE-PROTEIN KINASE"/>
    <property type="match status" value="1"/>
</dbReference>
<dbReference type="PROSITE" id="PS00107">
    <property type="entry name" value="PROTEIN_KINASE_ATP"/>
    <property type="match status" value="1"/>
</dbReference>
<dbReference type="GO" id="GO:0004674">
    <property type="term" value="F:protein serine/threonine kinase activity"/>
    <property type="evidence" value="ECO:0007669"/>
    <property type="project" value="UniProtKB-KW"/>
</dbReference>
<evidence type="ECO:0000256" key="3">
    <source>
        <dbReference type="ARBA" id="ARBA00022679"/>
    </source>
</evidence>
<evidence type="ECO:0000256" key="2">
    <source>
        <dbReference type="ARBA" id="ARBA00022527"/>
    </source>
</evidence>
<organism evidence="11 12">
    <name type="scientific">Chondrus crispus</name>
    <name type="common">Carrageen Irish moss</name>
    <name type="synonym">Polymorpha crispa</name>
    <dbReference type="NCBI Taxonomy" id="2769"/>
    <lineage>
        <taxon>Eukaryota</taxon>
        <taxon>Rhodophyta</taxon>
        <taxon>Florideophyceae</taxon>
        <taxon>Rhodymeniophycidae</taxon>
        <taxon>Gigartinales</taxon>
        <taxon>Gigartinaceae</taxon>
        <taxon>Chondrus</taxon>
    </lineage>
</organism>